<dbReference type="OrthoDB" id="8478585at2"/>
<evidence type="ECO:0000256" key="1">
    <source>
        <dbReference type="ARBA" id="ARBA00023063"/>
    </source>
</evidence>
<dbReference type="GO" id="GO:0051082">
    <property type="term" value="F:unfolded protein binding"/>
    <property type="evidence" value="ECO:0007669"/>
    <property type="project" value="InterPro"/>
</dbReference>
<dbReference type="SUPFAM" id="SSF89155">
    <property type="entry name" value="TorD-like"/>
    <property type="match status" value="1"/>
</dbReference>
<dbReference type="PANTHER" id="PTHR43680">
    <property type="entry name" value="NITRATE REDUCTASE MOLYBDENUM COFACTOR ASSEMBLY CHAPERONE"/>
    <property type="match status" value="1"/>
</dbReference>
<dbReference type="AlphaFoldDB" id="A0A4R4DAX0"/>
<dbReference type="Pfam" id="PF02613">
    <property type="entry name" value="Nitrate_red_del"/>
    <property type="match status" value="1"/>
</dbReference>
<keyword evidence="1" id="KW-0534">Nitrate assimilation</keyword>
<comment type="caution">
    <text evidence="3">The sequence shown here is derived from an EMBL/GenBank/DDBJ whole genome shotgun (WGS) entry which is preliminary data.</text>
</comment>
<dbReference type="PANTHER" id="PTHR43680:SF2">
    <property type="entry name" value="NITRATE REDUCTASE MOLYBDENUM COFACTOR ASSEMBLY CHAPERONE NARJ"/>
    <property type="match status" value="1"/>
</dbReference>
<dbReference type="InterPro" id="IPR036411">
    <property type="entry name" value="TorD-like_sf"/>
</dbReference>
<accession>A0A4R4DAX0</accession>
<sequence length="241" mass="25012">MRPSLRALAALLSYPTAEMQAALPEMQAVLAADPALAPALPGLRTLVAHLAGGELLDLEEEHVALFDRTRSLSLNLFEHVHGDSRERGPAMVELNGIYAAAGLDPAAGELPDYLPMLLEYAAVEPARGAELLANAAPVLDLLHGRLAARNAPQAAVLHAALLVAGQPTGQVPAQPEPEQTPEQLDAAWAEAPVVFGPGADPAADCGVDALAAKLRAARRNPNPMPAPRPVIRHVAASGSQG</sequence>
<name>A0A4R4DAX0_9PROT</name>
<proteinExistence type="predicted"/>
<dbReference type="Gene3D" id="1.10.3480.10">
    <property type="entry name" value="TorD-like"/>
    <property type="match status" value="1"/>
</dbReference>
<dbReference type="EMBL" id="SKBM01000019">
    <property type="protein sequence ID" value="TCZ57322.1"/>
    <property type="molecule type" value="Genomic_DNA"/>
</dbReference>
<keyword evidence="4" id="KW-1185">Reference proteome</keyword>
<evidence type="ECO:0000313" key="3">
    <source>
        <dbReference type="EMBL" id="TCZ57322.1"/>
    </source>
</evidence>
<dbReference type="GO" id="GO:0016530">
    <property type="term" value="F:metallochaperone activity"/>
    <property type="evidence" value="ECO:0007669"/>
    <property type="project" value="TreeGrafter"/>
</dbReference>
<organism evidence="3 4">
    <name type="scientific">Roseicella aquatilis</name>
    <dbReference type="NCBI Taxonomy" id="2527868"/>
    <lineage>
        <taxon>Bacteria</taxon>
        <taxon>Pseudomonadati</taxon>
        <taxon>Pseudomonadota</taxon>
        <taxon>Alphaproteobacteria</taxon>
        <taxon>Acetobacterales</taxon>
        <taxon>Roseomonadaceae</taxon>
        <taxon>Roseicella</taxon>
    </lineage>
</organism>
<dbReference type="GO" id="GO:0042128">
    <property type="term" value="P:nitrate assimilation"/>
    <property type="evidence" value="ECO:0007669"/>
    <property type="project" value="UniProtKB-KW"/>
</dbReference>
<dbReference type="RefSeq" id="WP_132292815.1">
    <property type="nucleotide sequence ID" value="NZ_SKBM01000019.1"/>
</dbReference>
<dbReference type="Proteomes" id="UP000295023">
    <property type="component" value="Unassembled WGS sequence"/>
</dbReference>
<evidence type="ECO:0000256" key="2">
    <source>
        <dbReference type="SAM" id="MobiDB-lite"/>
    </source>
</evidence>
<gene>
    <name evidence="3" type="primary">narJ</name>
    <name evidence="3" type="ORF">EXY23_18510</name>
</gene>
<protein>
    <submittedName>
        <fullName evidence="3">Nitrate reductase molybdenum cofactor assembly chaperone</fullName>
    </submittedName>
</protein>
<reference evidence="3 4" key="1">
    <citation type="submission" date="2019-03" db="EMBL/GenBank/DDBJ databases">
        <title>Paracraurococcus aquatilis NE82 genome sequence.</title>
        <authorList>
            <person name="Zhao Y."/>
            <person name="Du Z."/>
        </authorList>
    </citation>
    <scope>NUCLEOTIDE SEQUENCE [LARGE SCALE GENOMIC DNA]</scope>
    <source>
        <strain evidence="3 4">NE82</strain>
    </source>
</reference>
<dbReference type="NCBIfam" id="TIGR00684">
    <property type="entry name" value="narJ"/>
    <property type="match status" value="1"/>
</dbReference>
<dbReference type="GO" id="GO:0051131">
    <property type="term" value="P:chaperone-mediated protein complex assembly"/>
    <property type="evidence" value="ECO:0007669"/>
    <property type="project" value="InterPro"/>
</dbReference>
<dbReference type="InterPro" id="IPR003765">
    <property type="entry name" value="NO3_reductase_chaperone_NarJ"/>
</dbReference>
<feature type="region of interest" description="Disordered" evidence="2">
    <location>
        <begin position="218"/>
        <end position="241"/>
    </location>
</feature>
<dbReference type="InterPro" id="IPR020945">
    <property type="entry name" value="DMSO/NO3_reduct_chaperone"/>
</dbReference>
<evidence type="ECO:0000313" key="4">
    <source>
        <dbReference type="Proteomes" id="UP000295023"/>
    </source>
</evidence>